<evidence type="ECO:0000256" key="10">
    <source>
        <dbReference type="SAM" id="Phobius"/>
    </source>
</evidence>
<dbReference type="CDD" id="cd11019">
    <property type="entry name" value="OsENODL1_like"/>
    <property type="match status" value="1"/>
</dbReference>
<proteinExistence type="inferred from homology"/>
<dbReference type="Pfam" id="PF02298">
    <property type="entry name" value="Cu_bind_like"/>
    <property type="match status" value="1"/>
</dbReference>
<evidence type="ECO:0000256" key="9">
    <source>
        <dbReference type="ARBA" id="ARBA00035011"/>
    </source>
</evidence>
<evidence type="ECO:0000256" key="4">
    <source>
        <dbReference type="ARBA" id="ARBA00022729"/>
    </source>
</evidence>
<sequence>MGSFWFLFCTCMIILAAPNAPVEASREFKVGDHEGWREPRKNNSALYDQWATRNRFQIGDSLYFEYVDDSVLQVQKWGYYHCDTTNPIIIFNNGNSVINLDRSGPFYFISGNPGHCKNGQRLIVEVMGLHLHPIHQSPPSVGIPPEPYSAISPSPSQLSTPSSGSFVLVTGISALIVVLVSFVTLVLV</sequence>
<dbReference type="SUPFAM" id="SSF49503">
    <property type="entry name" value="Cupredoxins"/>
    <property type="match status" value="1"/>
</dbReference>
<dbReference type="InterPro" id="IPR039391">
    <property type="entry name" value="Phytocyanin-like"/>
</dbReference>
<keyword evidence="6" id="KW-1015">Disulfide bond</keyword>
<feature type="domain" description="Phytocyanin" evidence="12">
    <location>
        <begin position="26"/>
        <end position="128"/>
    </location>
</feature>
<dbReference type="PANTHER" id="PTHR33021">
    <property type="entry name" value="BLUE COPPER PROTEIN"/>
    <property type="match status" value="1"/>
</dbReference>
<reference evidence="13 14" key="1">
    <citation type="submission" date="2023-12" db="EMBL/GenBank/DDBJ databases">
        <title>A high-quality genome assembly for Dillenia turbinata (Dilleniales).</title>
        <authorList>
            <person name="Chanderbali A."/>
        </authorList>
    </citation>
    <scope>NUCLEOTIDE SEQUENCE [LARGE SCALE GENOMIC DNA]</scope>
    <source>
        <strain evidence="13">LSX21</strain>
        <tissue evidence="13">Leaf</tissue>
    </source>
</reference>
<keyword evidence="10" id="KW-0812">Transmembrane</keyword>
<dbReference type="GO" id="GO:0009055">
    <property type="term" value="F:electron transfer activity"/>
    <property type="evidence" value="ECO:0007669"/>
    <property type="project" value="InterPro"/>
</dbReference>
<evidence type="ECO:0000256" key="3">
    <source>
        <dbReference type="ARBA" id="ARBA00022622"/>
    </source>
</evidence>
<organism evidence="13 14">
    <name type="scientific">Dillenia turbinata</name>
    <dbReference type="NCBI Taxonomy" id="194707"/>
    <lineage>
        <taxon>Eukaryota</taxon>
        <taxon>Viridiplantae</taxon>
        <taxon>Streptophyta</taxon>
        <taxon>Embryophyta</taxon>
        <taxon>Tracheophyta</taxon>
        <taxon>Spermatophyta</taxon>
        <taxon>Magnoliopsida</taxon>
        <taxon>eudicotyledons</taxon>
        <taxon>Gunneridae</taxon>
        <taxon>Pentapetalae</taxon>
        <taxon>Dilleniales</taxon>
        <taxon>Dilleniaceae</taxon>
        <taxon>Dillenia</taxon>
    </lineage>
</organism>
<dbReference type="PROSITE" id="PS51485">
    <property type="entry name" value="PHYTOCYANIN"/>
    <property type="match status" value="1"/>
</dbReference>
<dbReference type="FunFam" id="2.60.40.420:FF:000010">
    <property type="entry name" value="Early nodulin-like protein 1"/>
    <property type="match status" value="1"/>
</dbReference>
<feature type="signal peptide" evidence="11">
    <location>
        <begin position="1"/>
        <end position="24"/>
    </location>
</feature>
<keyword evidence="2" id="KW-1003">Cell membrane</keyword>
<evidence type="ECO:0000256" key="2">
    <source>
        <dbReference type="ARBA" id="ARBA00022475"/>
    </source>
</evidence>
<dbReference type="EMBL" id="JBAMMX010000025">
    <property type="protein sequence ID" value="KAK6914850.1"/>
    <property type="molecule type" value="Genomic_DNA"/>
</dbReference>
<evidence type="ECO:0000256" key="7">
    <source>
        <dbReference type="ARBA" id="ARBA00023180"/>
    </source>
</evidence>
<dbReference type="InterPro" id="IPR041846">
    <property type="entry name" value="ENL_dom"/>
</dbReference>
<keyword evidence="10" id="KW-1133">Transmembrane helix</keyword>
<dbReference type="AlphaFoldDB" id="A0AAN8YWG0"/>
<accession>A0AAN8YWG0</accession>
<keyword evidence="8" id="KW-0449">Lipoprotein</keyword>
<keyword evidence="5 10" id="KW-0472">Membrane</keyword>
<keyword evidence="7" id="KW-0325">Glycoprotein</keyword>
<comment type="caution">
    <text evidence="13">The sequence shown here is derived from an EMBL/GenBank/DDBJ whole genome shotgun (WGS) entry which is preliminary data.</text>
</comment>
<dbReference type="Proteomes" id="UP001370490">
    <property type="component" value="Unassembled WGS sequence"/>
</dbReference>
<keyword evidence="4 11" id="KW-0732">Signal</keyword>
<keyword evidence="14" id="KW-1185">Reference proteome</keyword>
<evidence type="ECO:0000259" key="12">
    <source>
        <dbReference type="PROSITE" id="PS51485"/>
    </source>
</evidence>
<evidence type="ECO:0000256" key="1">
    <source>
        <dbReference type="ARBA" id="ARBA00004609"/>
    </source>
</evidence>
<dbReference type="GO" id="GO:0098552">
    <property type="term" value="C:side of membrane"/>
    <property type="evidence" value="ECO:0007669"/>
    <property type="project" value="UniProtKB-KW"/>
</dbReference>
<keyword evidence="3" id="KW-0336">GPI-anchor</keyword>
<evidence type="ECO:0000256" key="6">
    <source>
        <dbReference type="ARBA" id="ARBA00023157"/>
    </source>
</evidence>
<feature type="transmembrane region" description="Helical" evidence="10">
    <location>
        <begin position="166"/>
        <end position="187"/>
    </location>
</feature>
<dbReference type="GO" id="GO:0005886">
    <property type="term" value="C:plasma membrane"/>
    <property type="evidence" value="ECO:0007669"/>
    <property type="project" value="UniProtKB-SubCell"/>
</dbReference>
<gene>
    <name evidence="13" type="ORF">RJ641_019967</name>
</gene>
<evidence type="ECO:0000256" key="8">
    <source>
        <dbReference type="ARBA" id="ARBA00023288"/>
    </source>
</evidence>
<dbReference type="InterPro" id="IPR003245">
    <property type="entry name" value="Phytocyanin_dom"/>
</dbReference>
<evidence type="ECO:0000313" key="13">
    <source>
        <dbReference type="EMBL" id="KAK6914850.1"/>
    </source>
</evidence>
<evidence type="ECO:0000313" key="14">
    <source>
        <dbReference type="Proteomes" id="UP001370490"/>
    </source>
</evidence>
<name>A0AAN8YWG0_9MAGN</name>
<dbReference type="InterPro" id="IPR008972">
    <property type="entry name" value="Cupredoxin"/>
</dbReference>
<dbReference type="PANTHER" id="PTHR33021:SF234">
    <property type="entry name" value="EARLY NODULIN-LIKE PROTEIN 7"/>
    <property type="match status" value="1"/>
</dbReference>
<evidence type="ECO:0000256" key="5">
    <source>
        <dbReference type="ARBA" id="ARBA00023136"/>
    </source>
</evidence>
<evidence type="ECO:0000256" key="11">
    <source>
        <dbReference type="SAM" id="SignalP"/>
    </source>
</evidence>
<feature type="chain" id="PRO_5042823942" evidence="11">
    <location>
        <begin position="25"/>
        <end position="188"/>
    </location>
</feature>
<comment type="subcellular location">
    <subcellularLocation>
        <location evidence="1">Cell membrane</location>
        <topology evidence="1">Lipid-anchor</topology>
        <topology evidence="1">GPI-anchor</topology>
    </subcellularLocation>
</comment>
<protein>
    <submittedName>
        <fullName evidence="13">Phytocyanin domain</fullName>
    </submittedName>
</protein>
<comment type="similarity">
    <text evidence="9">Belongs to the early nodulin-like (ENODL) family.</text>
</comment>
<dbReference type="Gene3D" id="2.60.40.420">
    <property type="entry name" value="Cupredoxins - blue copper proteins"/>
    <property type="match status" value="1"/>
</dbReference>